<feature type="domain" description="PI-PLC Y-box" evidence="15">
    <location>
        <begin position="236"/>
        <end position="352"/>
    </location>
</feature>
<keyword evidence="5" id="KW-0106">Calcium</keyword>
<dbReference type="CDD" id="cd00275">
    <property type="entry name" value="C2_PLC_like"/>
    <property type="match status" value="1"/>
</dbReference>
<dbReference type="GO" id="GO:0048015">
    <property type="term" value="P:phosphatidylinositol-mediated signaling"/>
    <property type="evidence" value="ECO:0007669"/>
    <property type="project" value="TreeGrafter"/>
</dbReference>
<dbReference type="GO" id="GO:0007613">
    <property type="term" value="P:memory"/>
    <property type="evidence" value="ECO:0007669"/>
    <property type="project" value="TreeGrafter"/>
</dbReference>
<dbReference type="SMART" id="SM00149">
    <property type="entry name" value="PLCYc"/>
    <property type="match status" value="1"/>
</dbReference>
<dbReference type="Pfam" id="PF08703">
    <property type="entry name" value="PLC-beta_C"/>
    <property type="match status" value="1"/>
</dbReference>
<dbReference type="SUPFAM" id="SSF49562">
    <property type="entry name" value="C2 domain (Calcium/lipid-binding domain, CaLB)"/>
    <property type="match status" value="1"/>
</dbReference>
<evidence type="ECO:0000259" key="15">
    <source>
        <dbReference type="PROSITE" id="PS50008"/>
    </source>
</evidence>
<keyword evidence="7 11" id="KW-0443">Lipid metabolism</keyword>
<evidence type="ECO:0000256" key="7">
    <source>
        <dbReference type="ARBA" id="ARBA00023098"/>
    </source>
</evidence>
<dbReference type="SMART" id="SM00148">
    <property type="entry name" value="PLCXc"/>
    <property type="match status" value="1"/>
</dbReference>
<evidence type="ECO:0000256" key="8">
    <source>
        <dbReference type="ARBA" id="ARBA00023224"/>
    </source>
</evidence>
<keyword evidence="17" id="KW-1185">Reference proteome</keyword>
<keyword evidence="8" id="KW-0807">Transducer</keyword>
<dbReference type="InterPro" id="IPR017946">
    <property type="entry name" value="PLC-like_Pdiesterase_TIM-brl"/>
</dbReference>
<dbReference type="SUPFAM" id="SSF51695">
    <property type="entry name" value="PLC-like phosphodiesterases"/>
    <property type="match status" value="1"/>
</dbReference>
<evidence type="ECO:0000256" key="10">
    <source>
        <dbReference type="ARBA" id="ARBA00023726"/>
    </source>
</evidence>
<evidence type="ECO:0000256" key="11">
    <source>
        <dbReference type="RuleBase" id="RU361133"/>
    </source>
</evidence>
<feature type="region of interest" description="Disordered" evidence="13">
    <location>
        <begin position="529"/>
        <end position="557"/>
    </location>
</feature>
<comment type="catalytic activity">
    <reaction evidence="9">
        <text>a 1,2-diacyl-sn-glycero-3-phospho-(1D-myo-inositol-4,5-bisphosphate) + H2O = 1D-myo-inositol 1,4,5-trisphosphate + a 1,2-diacyl-sn-glycerol + H(+)</text>
        <dbReference type="Rhea" id="RHEA:33179"/>
        <dbReference type="ChEBI" id="CHEBI:15377"/>
        <dbReference type="ChEBI" id="CHEBI:15378"/>
        <dbReference type="ChEBI" id="CHEBI:17815"/>
        <dbReference type="ChEBI" id="CHEBI:58456"/>
        <dbReference type="ChEBI" id="CHEBI:203600"/>
        <dbReference type="EC" id="3.1.4.11"/>
    </reaction>
    <physiologicalReaction direction="left-to-right" evidence="9">
        <dbReference type="Rhea" id="RHEA:33180"/>
    </physiologicalReaction>
</comment>
<dbReference type="Gene3D" id="1.20.1230.10">
    <property type="entry name" value="Phospholipase C beta, distal C-terminal domain"/>
    <property type="match status" value="1"/>
</dbReference>
<comment type="cofactor">
    <cofactor evidence="1">
        <name>Ca(2+)</name>
        <dbReference type="ChEBI" id="CHEBI:29108"/>
    </cofactor>
</comment>
<dbReference type="GO" id="GO:0051209">
    <property type="term" value="P:release of sequestered calcium ion into cytosol"/>
    <property type="evidence" value="ECO:0007669"/>
    <property type="project" value="TreeGrafter"/>
</dbReference>
<organism evidence="16 17">
    <name type="scientific">Hucho hucho</name>
    <name type="common">huchen</name>
    <dbReference type="NCBI Taxonomy" id="62062"/>
    <lineage>
        <taxon>Eukaryota</taxon>
        <taxon>Metazoa</taxon>
        <taxon>Chordata</taxon>
        <taxon>Craniata</taxon>
        <taxon>Vertebrata</taxon>
        <taxon>Euteleostomi</taxon>
        <taxon>Actinopterygii</taxon>
        <taxon>Neopterygii</taxon>
        <taxon>Teleostei</taxon>
        <taxon>Protacanthopterygii</taxon>
        <taxon>Salmoniformes</taxon>
        <taxon>Salmonidae</taxon>
        <taxon>Salmoninae</taxon>
        <taxon>Hucho</taxon>
    </lineage>
</organism>
<evidence type="ECO:0000256" key="2">
    <source>
        <dbReference type="ARBA" id="ARBA00012368"/>
    </source>
</evidence>
<dbReference type="GO" id="GO:0004435">
    <property type="term" value="F:phosphatidylinositol-4,5-bisphosphate phospholipase C activity"/>
    <property type="evidence" value="ECO:0007669"/>
    <property type="project" value="UniProtKB-EC"/>
</dbReference>
<evidence type="ECO:0000256" key="12">
    <source>
        <dbReference type="SAM" id="Coils"/>
    </source>
</evidence>
<feature type="coiled-coil region" evidence="12">
    <location>
        <begin position="738"/>
        <end position="799"/>
    </location>
</feature>
<dbReference type="InterPro" id="IPR000008">
    <property type="entry name" value="C2_dom"/>
</dbReference>
<dbReference type="InterPro" id="IPR001192">
    <property type="entry name" value="PI-PLC_fam"/>
</dbReference>
<dbReference type="InterPro" id="IPR000909">
    <property type="entry name" value="PLipase_C_PInositol-sp_X_dom"/>
</dbReference>
<evidence type="ECO:0000256" key="5">
    <source>
        <dbReference type="ARBA" id="ARBA00022837"/>
    </source>
</evidence>
<dbReference type="GO" id="GO:0005737">
    <property type="term" value="C:cytoplasm"/>
    <property type="evidence" value="ECO:0007669"/>
    <property type="project" value="TreeGrafter"/>
</dbReference>
<dbReference type="InterPro" id="IPR014815">
    <property type="entry name" value="PLC-beta_C"/>
</dbReference>
<dbReference type="Proteomes" id="UP000314982">
    <property type="component" value="Unassembled WGS sequence"/>
</dbReference>
<dbReference type="PROSITE" id="PS50007">
    <property type="entry name" value="PIPLC_X_DOMAIN"/>
    <property type="match status" value="1"/>
</dbReference>
<keyword evidence="4 11" id="KW-0378">Hydrolase</keyword>
<reference evidence="16" key="2">
    <citation type="submission" date="2025-08" db="UniProtKB">
        <authorList>
            <consortium name="Ensembl"/>
        </authorList>
    </citation>
    <scope>IDENTIFICATION</scope>
</reference>
<evidence type="ECO:0000259" key="14">
    <source>
        <dbReference type="PROSITE" id="PS50004"/>
    </source>
</evidence>
<dbReference type="Pfam" id="PF00388">
    <property type="entry name" value="PI-PLC-X"/>
    <property type="match status" value="1"/>
</dbReference>
<evidence type="ECO:0000256" key="13">
    <source>
        <dbReference type="SAM" id="MobiDB-lite"/>
    </source>
</evidence>
<keyword evidence="3" id="KW-0597">Phosphoprotein</keyword>
<dbReference type="GeneTree" id="ENSGT00940000155428"/>
<dbReference type="SUPFAM" id="SSF69989">
    <property type="entry name" value="C-terminal domain of PLC-beta"/>
    <property type="match status" value="1"/>
</dbReference>
<dbReference type="InterPro" id="IPR042531">
    <property type="entry name" value="PLC-beta_C_sf"/>
</dbReference>
<protein>
    <recommendedName>
        <fullName evidence="2 11">Phosphoinositide phospholipase C</fullName>
        <ecNumber evidence="2 11">3.1.4.11</ecNumber>
    </recommendedName>
</protein>
<dbReference type="GO" id="GO:0005516">
    <property type="term" value="F:calmodulin binding"/>
    <property type="evidence" value="ECO:0007669"/>
    <property type="project" value="TreeGrafter"/>
</dbReference>
<keyword evidence="6 11" id="KW-0442">Lipid degradation</keyword>
<evidence type="ECO:0000256" key="6">
    <source>
        <dbReference type="ARBA" id="ARBA00022963"/>
    </source>
</evidence>
<dbReference type="EC" id="3.1.4.11" evidence="2 11"/>
<dbReference type="PRINTS" id="PR00390">
    <property type="entry name" value="PHPHLIPASEC"/>
</dbReference>
<dbReference type="GO" id="GO:0120548">
    <property type="term" value="F:phosphatidylinositol phospholipase C activity"/>
    <property type="evidence" value="ECO:0007669"/>
    <property type="project" value="RHEA"/>
</dbReference>
<feature type="compositionally biased region" description="Acidic residues" evidence="13">
    <location>
        <begin position="202"/>
        <end position="214"/>
    </location>
</feature>
<dbReference type="GO" id="GO:0016607">
    <property type="term" value="C:nuclear speck"/>
    <property type="evidence" value="ECO:0007669"/>
    <property type="project" value="TreeGrafter"/>
</dbReference>
<dbReference type="InterPro" id="IPR001711">
    <property type="entry name" value="PLipase_C_Pinositol-sp_Y"/>
</dbReference>
<feature type="compositionally biased region" description="Low complexity" evidence="13">
    <location>
        <begin position="186"/>
        <end position="198"/>
    </location>
</feature>
<dbReference type="PROSITE" id="PS50008">
    <property type="entry name" value="PIPLC_Y_DOMAIN"/>
    <property type="match status" value="1"/>
</dbReference>
<sequence>NSIIPPEKLDQSEDMTLPLPHYFINSSHNTYLTAGQLAGNSSVEMYRQVLLSGCRCIELDCWKGRTTEEEPVITHGFTMTTEISFKEVIEAIAECAFKTSPFPVILSFENHVDSPKQQAKMAEYCRSIFGDMLLTDPLEKYPLETGVPLPSPMDLMGKILVKNKKKHIKTSSTKKKLSEQASNTYSDSSSVHEPSSPSAGEVEAESDDEDDDDDDFKKGSMEEGTAGSEAFATEEMSNLVSYVQPVKFNSFEASKKINRSYQMSSFVETKALEQLTKSPVEFVEYNKLQLSRIYPKGTRVDSSNYNPQLFWNAGCQLVALNFQTIDLSMMLNLGMYEYNGKCGYRLKPEFMRRPDKHFDPFAESTVDGIVANTLSVKIISGQFLTDKKVGTYVEIDMFGLPVDTRRKGFKTKTSQGNAVNPVWEEEAFVLKKVVLPTLASMRISVFEDGGKFIGHRIIPVNAIRPGYHYIGLRNEKNQALTLPALFVYVEVKDYVPDTFADVIEALSNPIRYVNLMEQRANQLAALTLEEGAEEEDSKEAAGEDPMEPDPRVTFPAENGVSHAPIISSKPPSLVSHQPHNNNLFINLLNFYSAFHNRNLKALHKEKTNKQTCNIHYMTKRYVDTCSSNISFQNHGHKYGVGPPFAAWSEQSLSTLEQELCVLDQESSQRLSELKEKQQQQLLTLRQEQYYSEKYQKKEHNKMLVEKLTTIAEECQSAQLKKIRDICDKEKKDVKKKMDKKRQEKINEAKANNKNVTEEEKMEINRSFVNEVVQYIKRLEDAQSKRMERLLEKHKDIRQQIVDEKPKDEVASNHSFSVRKRMHTKCHPIPYIVPCFSPGPKG</sequence>
<dbReference type="Gene3D" id="2.60.40.150">
    <property type="entry name" value="C2 domain"/>
    <property type="match status" value="1"/>
</dbReference>
<evidence type="ECO:0000313" key="16">
    <source>
        <dbReference type="Ensembl" id="ENSHHUP00000011089.1"/>
    </source>
</evidence>
<evidence type="ECO:0000256" key="3">
    <source>
        <dbReference type="ARBA" id="ARBA00022553"/>
    </source>
</evidence>
<reference evidence="16" key="3">
    <citation type="submission" date="2025-09" db="UniProtKB">
        <authorList>
            <consortium name="Ensembl"/>
        </authorList>
    </citation>
    <scope>IDENTIFICATION</scope>
</reference>
<feature type="domain" description="C2" evidence="14">
    <location>
        <begin position="352"/>
        <end position="482"/>
    </location>
</feature>
<comment type="catalytic activity">
    <reaction evidence="10">
        <text>a 1,2-diacyl-sn-glycero-3-phospho-(1D-myo-inositol) + H2O = 1D-myo-inositol 1-phosphate + a 1,2-diacyl-sn-glycerol + H(+)</text>
        <dbReference type="Rhea" id="RHEA:43484"/>
        <dbReference type="ChEBI" id="CHEBI:15377"/>
        <dbReference type="ChEBI" id="CHEBI:15378"/>
        <dbReference type="ChEBI" id="CHEBI:17815"/>
        <dbReference type="ChEBI" id="CHEBI:57880"/>
        <dbReference type="ChEBI" id="CHEBI:58433"/>
    </reaction>
    <physiologicalReaction direction="left-to-right" evidence="10">
        <dbReference type="Rhea" id="RHEA:43485"/>
    </physiologicalReaction>
</comment>
<dbReference type="GO" id="GO:0005509">
    <property type="term" value="F:calcium ion binding"/>
    <property type="evidence" value="ECO:0007669"/>
    <property type="project" value="InterPro"/>
</dbReference>
<dbReference type="Pfam" id="PF00387">
    <property type="entry name" value="PI-PLC-Y"/>
    <property type="match status" value="1"/>
</dbReference>
<dbReference type="Ensembl" id="ENSHHUT00000011439.1">
    <property type="protein sequence ID" value="ENSHHUP00000011089.1"/>
    <property type="gene ID" value="ENSHHUG00000006643.1"/>
</dbReference>
<evidence type="ECO:0000256" key="9">
    <source>
        <dbReference type="ARBA" id="ARBA00023674"/>
    </source>
</evidence>
<evidence type="ECO:0000256" key="1">
    <source>
        <dbReference type="ARBA" id="ARBA00001913"/>
    </source>
</evidence>
<proteinExistence type="predicted"/>
<dbReference type="GO" id="GO:0016042">
    <property type="term" value="P:lipid catabolic process"/>
    <property type="evidence" value="ECO:0007669"/>
    <property type="project" value="UniProtKB-KW"/>
</dbReference>
<accession>A0A4W5KGF2</accession>
<evidence type="ECO:0000313" key="17">
    <source>
        <dbReference type="Proteomes" id="UP000314982"/>
    </source>
</evidence>
<dbReference type="PANTHER" id="PTHR10336">
    <property type="entry name" value="PHOSPHOINOSITIDE-SPECIFIC PHOSPHOLIPASE C FAMILY PROTEIN"/>
    <property type="match status" value="1"/>
</dbReference>
<reference evidence="17" key="1">
    <citation type="submission" date="2018-06" db="EMBL/GenBank/DDBJ databases">
        <title>Genome assembly of Danube salmon.</title>
        <authorList>
            <person name="Macqueen D.J."/>
            <person name="Gundappa M.K."/>
        </authorList>
    </citation>
    <scope>NUCLEOTIDE SEQUENCE [LARGE SCALE GENOMIC DNA]</scope>
</reference>
<feature type="region of interest" description="Disordered" evidence="13">
    <location>
        <begin position="166"/>
        <end position="230"/>
    </location>
</feature>
<dbReference type="GO" id="GO:0046488">
    <property type="term" value="P:phosphatidylinositol metabolic process"/>
    <property type="evidence" value="ECO:0007669"/>
    <property type="project" value="TreeGrafter"/>
</dbReference>
<dbReference type="CDD" id="cd08591">
    <property type="entry name" value="PI-PLCc_beta"/>
    <property type="match status" value="1"/>
</dbReference>
<dbReference type="FunFam" id="2.60.40.150:FF:000008">
    <property type="entry name" value="1-phosphatidylinositol 4,5-bisphosphate phosphodiesterase"/>
    <property type="match status" value="1"/>
</dbReference>
<feature type="compositionally biased region" description="Basic residues" evidence="13">
    <location>
        <begin position="166"/>
        <end position="175"/>
    </location>
</feature>
<dbReference type="AlphaFoldDB" id="A0A4W5KGF2"/>
<dbReference type="GO" id="GO:0007186">
    <property type="term" value="P:G protein-coupled receptor signaling pathway"/>
    <property type="evidence" value="ECO:0007669"/>
    <property type="project" value="TreeGrafter"/>
</dbReference>
<evidence type="ECO:0000256" key="4">
    <source>
        <dbReference type="ARBA" id="ARBA00022801"/>
    </source>
</evidence>
<feature type="compositionally biased region" description="Acidic residues" evidence="13">
    <location>
        <begin position="530"/>
        <end position="547"/>
    </location>
</feature>
<dbReference type="SMART" id="SM00239">
    <property type="entry name" value="C2"/>
    <property type="match status" value="1"/>
</dbReference>
<dbReference type="Gene3D" id="3.20.20.190">
    <property type="entry name" value="Phosphatidylinositol (PI) phosphodiesterase"/>
    <property type="match status" value="1"/>
</dbReference>
<dbReference type="PROSITE" id="PS50004">
    <property type="entry name" value="C2"/>
    <property type="match status" value="1"/>
</dbReference>
<dbReference type="InterPro" id="IPR035892">
    <property type="entry name" value="C2_domain_sf"/>
</dbReference>
<dbReference type="PANTHER" id="PTHR10336:SF12">
    <property type="entry name" value="1-PHOSPHATIDYLINOSITOL 4,5-BISPHOSPHATE PHOSPHODIESTERASE BETA-1"/>
    <property type="match status" value="1"/>
</dbReference>
<name>A0A4W5KGF2_9TELE</name>
<keyword evidence="12" id="KW-0175">Coiled coil</keyword>